<evidence type="ECO:0000256" key="3">
    <source>
        <dbReference type="ARBA" id="ARBA00022741"/>
    </source>
</evidence>
<evidence type="ECO:0000256" key="4">
    <source>
        <dbReference type="ARBA" id="ARBA00022840"/>
    </source>
</evidence>
<gene>
    <name evidence="11" type="primary">ATP8B3</name>
</gene>
<evidence type="ECO:0000256" key="7">
    <source>
        <dbReference type="ARBA" id="ARBA00022989"/>
    </source>
</evidence>
<evidence type="ECO:0000259" key="10">
    <source>
        <dbReference type="Pfam" id="PF16209"/>
    </source>
</evidence>
<protein>
    <submittedName>
        <fullName evidence="11">ATPase phospholipid transporting 8B3</fullName>
    </submittedName>
</protein>
<keyword evidence="8 9" id="KW-0472">Membrane</keyword>
<evidence type="ECO:0000256" key="8">
    <source>
        <dbReference type="ARBA" id="ARBA00023136"/>
    </source>
</evidence>
<feature type="domain" description="P-type ATPase N-terminal" evidence="10">
    <location>
        <begin position="47"/>
        <end position="98"/>
    </location>
</feature>
<dbReference type="InterPro" id="IPR023298">
    <property type="entry name" value="ATPase_P-typ_TM_dom_sf"/>
</dbReference>
<dbReference type="InterPro" id="IPR018303">
    <property type="entry name" value="ATPase_P-typ_P_site"/>
</dbReference>
<evidence type="ECO:0000313" key="11">
    <source>
        <dbReference type="Ensembl" id="ENSEASP00005031999.1"/>
    </source>
</evidence>
<dbReference type="GO" id="GO:0005886">
    <property type="term" value="C:plasma membrane"/>
    <property type="evidence" value="ECO:0007669"/>
    <property type="project" value="TreeGrafter"/>
</dbReference>
<evidence type="ECO:0000256" key="6">
    <source>
        <dbReference type="ARBA" id="ARBA00022967"/>
    </source>
</evidence>
<dbReference type="InterPro" id="IPR032631">
    <property type="entry name" value="P-type_ATPase_N"/>
</dbReference>
<dbReference type="Gene3D" id="3.40.50.1000">
    <property type="entry name" value="HAD superfamily/HAD-like"/>
    <property type="match status" value="1"/>
</dbReference>
<dbReference type="Gene3D" id="2.70.150.10">
    <property type="entry name" value="Calcium-transporting ATPase, cytoplasmic transduction domain A"/>
    <property type="match status" value="1"/>
</dbReference>
<dbReference type="Pfam" id="PF16209">
    <property type="entry name" value="PhoLip_ATPase_N"/>
    <property type="match status" value="1"/>
</dbReference>
<dbReference type="GO" id="GO:0007030">
    <property type="term" value="P:Golgi organization"/>
    <property type="evidence" value="ECO:0007669"/>
    <property type="project" value="TreeGrafter"/>
</dbReference>
<dbReference type="PANTHER" id="PTHR24092:SF78">
    <property type="entry name" value="PHOSPHOLIPID-TRANSPORTING ATPASE IK"/>
    <property type="match status" value="1"/>
</dbReference>
<dbReference type="PROSITE" id="PS00154">
    <property type="entry name" value="ATPASE_E1_E2"/>
    <property type="match status" value="1"/>
</dbReference>
<feature type="transmembrane region" description="Helical" evidence="9">
    <location>
        <begin position="320"/>
        <end position="340"/>
    </location>
</feature>
<dbReference type="FunFam" id="3.40.50.1000:FF:000001">
    <property type="entry name" value="Phospholipid-transporting ATPase IC"/>
    <property type="match status" value="1"/>
</dbReference>
<dbReference type="AlphaFoldDB" id="A0A8C4N145"/>
<dbReference type="GO" id="GO:0005802">
    <property type="term" value="C:trans-Golgi network"/>
    <property type="evidence" value="ECO:0007669"/>
    <property type="project" value="TreeGrafter"/>
</dbReference>
<sequence length="461" mass="51358">MLIQGLAFSRRLSKCWPEALHSVGAQLMLVGGGRRTGQAPTCHLSLQTNIIHTAKYNFFSFLPLNLCEQFRRMSNLYFLLIIILQSIPEISTLPWFTLFAPLVCLLVIRATRDLMDDIVSGVGERPGQGWGFRWKRWKNLRVGDVVCLRRDNIVPADLLLLASTEPSSLCYVETADIDGETNLKFRQAPMVTHHELNNVKKMLLTGKVVCEEPNSRMHQFVGCLEWMGRKYPLDIGNILLRGCKIRNTDTCYGLVIYAGFDTKIMRNCGKIHLKRTKLDLLINRLVIMVSGPGPLPRGDGAPTEAPPPSSRPVSPLQKSFFIFWGFLILLSVMVAEFIYLGNSVFINWDTQMYYEPKDMPAKARSTSLNDQLGQVEYIFSDKTGTLTQNIMTFKKCCINGVLYGGALPGTPPRPGHWPWADGEPPPGGCMGLVDVPPAPCLALPPRSSHRTAAACLMSFGG</sequence>
<keyword evidence="4" id="KW-0067">ATP-binding</keyword>
<dbReference type="Ensembl" id="ENSEAST00005034849.1">
    <property type="protein sequence ID" value="ENSEASP00005031999.1"/>
    <property type="gene ID" value="ENSEASG00005021801.1"/>
</dbReference>
<name>A0A8C4N145_EQUAS</name>
<dbReference type="GO" id="GO:0045332">
    <property type="term" value="P:phospholipid translocation"/>
    <property type="evidence" value="ECO:0007669"/>
    <property type="project" value="TreeGrafter"/>
</dbReference>
<dbReference type="GO" id="GO:0005524">
    <property type="term" value="F:ATP binding"/>
    <property type="evidence" value="ECO:0007669"/>
    <property type="project" value="UniProtKB-KW"/>
</dbReference>
<keyword evidence="6" id="KW-1278">Translocase</keyword>
<dbReference type="GO" id="GO:0140326">
    <property type="term" value="F:ATPase-coupled intramembrane lipid transporter activity"/>
    <property type="evidence" value="ECO:0007669"/>
    <property type="project" value="TreeGrafter"/>
</dbReference>
<keyword evidence="7 9" id="KW-1133">Transmembrane helix</keyword>
<proteinExistence type="predicted"/>
<dbReference type="PANTHER" id="PTHR24092">
    <property type="entry name" value="PROBABLE PHOSPHOLIPID-TRANSPORTING ATPASE"/>
    <property type="match status" value="1"/>
</dbReference>
<dbReference type="InterPro" id="IPR023299">
    <property type="entry name" value="ATPase_P-typ_cyto_dom_N"/>
</dbReference>
<evidence type="ECO:0000256" key="1">
    <source>
        <dbReference type="ARBA" id="ARBA00004141"/>
    </source>
</evidence>
<comment type="subcellular location">
    <subcellularLocation>
        <location evidence="1">Membrane</location>
        <topology evidence="1">Multi-pass membrane protein</topology>
    </subcellularLocation>
</comment>
<dbReference type="InterPro" id="IPR008250">
    <property type="entry name" value="ATPase_P-typ_transduc_dom_A_sf"/>
</dbReference>
<keyword evidence="3" id="KW-0547">Nucleotide-binding</keyword>
<reference evidence="11" key="1">
    <citation type="submission" date="2023-03" db="UniProtKB">
        <authorList>
            <consortium name="Ensembl"/>
        </authorList>
    </citation>
    <scope>IDENTIFICATION</scope>
</reference>
<feature type="transmembrane region" description="Helical" evidence="9">
    <location>
        <begin position="70"/>
        <end position="87"/>
    </location>
</feature>
<organism evidence="11">
    <name type="scientific">Equus asinus asinus</name>
    <dbReference type="NCBI Taxonomy" id="83772"/>
    <lineage>
        <taxon>Eukaryota</taxon>
        <taxon>Metazoa</taxon>
        <taxon>Chordata</taxon>
        <taxon>Craniata</taxon>
        <taxon>Vertebrata</taxon>
        <taxon>Euteleostomi</taxon>
        <taxon>Mammalia</taxon>
        <taxon>Eutheria</taxon>
        <taxon>Laurasiatheria</taxon>
        <taxon>Perissodactyla</taxon>
        <taxon>Equidae</taxon>
        <taxon>Equus</taxon>
    </lineage>
</organism>
<keyword evidence="2 9" id="KW-0812">Transmembrane</keyword>
<dbReference type="InterPro" id="IPR023214">
    <property type="entry name" value="HAD_sf"/>
</dbReference>
<evidence type="ECO:0000256" key="5">
    <source>
        <dbReference type="ARBA" id="ARBA00022842"/>
    </source>
</evidence>
<dbReference type="Gene3D" id="3.40.1110.10">
    <property type="entry name" value="Calcium-transporting ATPase, cytoplasmic domain N"/>
    <property type="match status" value="1"/>
</dbReference>
<keyword evidence="5" id="KW-0460">Magnesium</keyword>
<accession>A0A8C4N145</accession>
<evidence type="ECO:0000256" key="9">
    <source>
        <dbReference type="SAM" id="Phobius"/>
    </source>
</evidence>
<evidence type="ECO:0000256" key="2">
    <source>
        <dbReference type="ARBA" id="ARBA00022692"/>
    </source>
</evidence>
<dbReference type="SUPFAM" id="SSF81665">
    <property type="entry name" value="Calcium ATPase, transmembrane domain M"/>
    <property type="match status" value="1"/>
</dbReference>
<dbReference type="SUPFAM" id="SSF81653">
    <property type="entry name" value="Calcium ATPase, transduction domain A"/>
    <property type="match status" value="1"/>
</dbReference>